<evidence type="ECO:0000256" key="1">
    <source>
        <dbReference type="ARBA" id="ARBA00004496"/>
    </source>
</evidence>
<sequence>MSPLDGYLRHLSVERGLSKNTLSAYKSDLSRYLTYLEQLSLDVVTVNANHLSDFSAELVTQGLKASSNARILAAVRGFHRFLLLENLRRDDPTVKLRPPRLAKRLPKSLTQDQVMSLLKVSGPEPEDESTDLIRLRDRAILELMYSTGTRVSEVVDLDLDEVNDSGLLRVRGKGSKERIVPIGTFAARSLDAYLVRSRPSLVGLRGERALFLNKRGGRLSRQSIWEIIQRSGDACGVAVSPHSLRHSFATHLIEGGADVRVVQELLGHASVATTQIYTLVTIDTLREVYASAHPRARG</sequence>
<protein>
    <recommendedName>
        <fullName evidence="3">Tyrosine recombinase XerD</fullName>
    </recommendedName>
</protein>
<dbReference type="Pfam" id="PF00589">
    <property type="entry name" value="Phage_integrase"/>
    <property type="match status" value="1"/>
</dbReference>
<evidence type="ECO:0000256" key="9">
    <source>
        <dbReference type="ARBA" id="ARBA00023172"/>
    </source>
</evidence>
<comment type="subcellular location">
    <subcellularLocation>
        <location evidence="1">Cytoplasm</location>
    </subcellularLocation>
</comment>
<dbReference type="GO" id="GO:0051301">
    <property type="term" value="P:cell division"/>
    <property type="evidence" value="ECO:0007669"/>
    <property type="project" value="UniProtKB-KW"/>
</dbReference>
<evidence type="ECO:0000256" key="4">
    <source>
        <dbReference type="ARBA" id="ARBA00022490"/>
    </source>
</evidence>
<dbReference type="GO" id="GO:0006310">
    <property type="term" value="P:DNA recombination"/>
    <property type="evidence" value="ECO:0007669"/>
    <property type="project" value="UniProtKB-KW"/>
</dbReference>
<evidence type="ECO:0000256" key="5">
    <source>
        <dbReference type="ARBA" id="ARBA00022618"/>
    </source>
</evidence>
<comment type="similarity">
    <text evidence="2">Belongs to the 'phage' integrase family. XerD subfamily.</text>
</comment>
<dbReference type="NCBIfam" id="NF001399">
    <property type="entry name" value="PRK00283.1"/>
    <property type="match status" value="1"/>
</dbReference>
<evidence type="ECO:0000313" key="13">
    <source>
        <dbReference type="EMBL" id="CAB4551153.1"/>
    </source>
</evidence>
<feature type="domain" description="Core-binding (CB)" evidence="12">
    <location>
        <begin position="1"/>
        <end position="83"/>
    </location>
</feature>
<dbReference type="InterPro" id="IPR010998">
    <property type="entry name" value="Integrase_recombinase_N"/>
</dbReference>
<feature type="domain" description="Tyr recombinase" evidence="11">
    <location>
        <begin position="104"/>
        <end position="290"/>
    </location>
</feature>
<evidence type="ECO:0000256" key="10">
    <source>
        <dbReference type="ARBA" id="ARBA00023306"/>
    </source>
</evidence>
<dbReference type="Gene3D" id="1.10.443.10">
    <property type="entry name" value="Intergrase catalytic core"/>
    <property type="match status" value="1"/>
</dbReference>
<dbReference type="GO" id="GO:0003677">
    <property type="term" value="F:DNA binding"/>
    <property type="evidence" value="ECO:0007669"/>
    <property type="project" value="UniProtKB-KW"/>
</dbReference>
<dbReference type="Gene3D" id="1.10.150.130">
    <property type="match status" value="1"/>
</dbReference>
<dbReference type="HAMAP" id="MF_01808">
    <property type="entry name" value="Recomb_XerC_XerD"/>
    <property type="match status" value="1"/>
</dbReference>
<accession>A0A6J6CM26</accession>
<evidence type="ECO:0000259" key="11">
    <source>
        <dbReference type="PROSITE" id="PS51898"/>
    </source>
</evidence>
<dbReference type="GO" id="GO:0009009">
    <property type="term" value="F:site-specific recombinase activity"/>
    <property type="evidence" value="ECO:0007669"/>
    <property type="project" value="InterPro"/>
</dbReference>
<dbReference type="PROSITE" id="PS51900">
    <property type="entry name" value="CB"/>
    <property type="match status" value="1"/>
</dbReference>
<evidence type="ECO:0000256" key="3">
    <source>
        <dbReference type="ARBA" id="ARBA00015810"/>
    </source>
</evidence>
<keyword evidence="8" id="KW-0238">DNA-binding</keyword>
<organism evidence="13">
    <name type="scientific">freshwater metagenome</name>
    <dbReference type="NCBI Taxonomy" id="449393"/>
    <lineage>
        <taxon>unclassified sequences</taxon>
        <taxon>metagenomes</taxon>
        <taxon>ecological metagenomes</taxon>
    </lineage>
</organism>
<keyword evidence="9" id="KW-0233">DNA recombination</keyword>
<dbReference type="AlphaFoldDB" id="A0A6J6CM26"/>
<evidence type="ECO:0000256" key="7">
    <source>
        <dbReference type="ARBA" id="ARBA00022908"/>
    </source>
</evidence>
<keyword evidence="4" id="KW-0963">Cytoplasm</keyword>
<dbReference type="GO" id="GO:0005737">
    <property type="term" value="C:cytoplasm"/>
    <property type="evidence" value="ECO:0007669"/>
    <property type="project" value="UniProtKB-SubCell"/>
</dbReference>
<dbReference type="InterPro" id="IPR044068">
    <property type="entry name" value="CB"/>
</dbReference>
<keyword evidence="7" id="KW-0229">DNA integration</keyword>
<dbReference type="InterPro" id="IPR011932">
    <property type="entry name" value="Recomb_XerD"/>
</dbReference>
<evidence type="ECO:0000256" key="8">
    <source>
        <dbReference type="ARBA" id="ARBA00023125"/>
    </source>
</evidence>
<keyword evidence="10" id="KW-0131">Cell cycle</keyword>
<dbReference type="NCBIfam" id="TIGR02225">
    <property type="entry name" value="recomb_XerD"/>
    <property type="match status" value="1"/>
</dbReference>
<dbReference type="InterPro" id="IPR002104">
    <property type="entry name" value="Integrase_catalytic"/>
</dbReference>
<dbReference type="InterPro" id="IPR004107">
    <property type="entry name" value="Integrase_SAM-like_N"/>
</dbReference>
<evidence type="ECO:0000259" key="12">
    <source>
        <dbReference type="PROSITE" id="PS51900"/>
    </source>
</evidence>
<dbReference type="Pfam" id="PF02899">
    <property type="entry name" value="Phage_int_SAM_1"/>
    <property type="match status" value="1"/>
</dbReference>
<name>A0A6J6CM26_9ZZZZ</name>
<dbReference type="InterPro" id="IPR050090">
    <property type="entry name" value="Tyrosine_recombinase_XerCD"/>
</dbReference>
<keyword evidence="5" id="KW-0132">Cell division</keyword>
<keyword evidence="6" id="KW-0159">Chromosome partition</keyword>
<dbReference type="GO" id="GO:0007059">
    <property type="term" value="P:chromosome segregation"/>
    <property type="evidence" value="ECO:0007669"/>
    <property type="project" value="UniProtKB-KW"/>
</dbReference>
<dbReference type="PROSITE" id="PS51898">
    <property type="entry name" value="TYR_RECOMBINASE"/>
    <property type="match status" value="1"/>
</dbReference>
<dbReference type="InterPro" id="IPR023009">
    <property type="entry name" value="Tyrosine_recombinase_XerC/XerD"/>
</dbReference>
<dbReference type="HAMAP" id="MF_01807">
    <property type="entry name" value="Recomb_XerD"/>
    <property type="match status" value="1"/>
</dbReference>
<evidence type="ECO:0000256" key="2">
    <source>
        <dbReference type="ARBA" id="ARBA00010450"/>
    </source>
</evidence>
<gene>
    <name evidence="13" type="ORF">UFOPK1503_01064</name>
</gene>
<evidence type="ECO:0000256" key="6">
    <source>
        <dbReference type="ARBA" id="ARBA00022829"/>
    </source>
</evidence>
<dbReference type="CDD" id="cd00798">
    <property type="entry name" value="INT_XerDC_C"/>
    <property type="match status" value="1"/>
</dbReference>
<dbReference type="InterPro" id="IPR013762">
    <property type="entry name" value="Integrase-like_cat_sf"/>
</dbReference>
<dbReference type="EMBL" id="CAEZST010000024">
    <property type="protein sequence ID" value="CAB4551153.1"/>
    <property type="molecule type" value="Genomic_DNA"/>
</dbReference>
<dbReference type="PANTHER" id="PTHR30349">
    <property type="entry name" value="PHAGE INTEGRASE-RELATED"/>
    <property type="match status" value="1"/>
</dbReference>
<dbReference type="PANTHER" id="PTHR30349:SF81">
    <property type="entry name" value="TYROSINE RECOMBINASE XERC"/>
    <property type="match status" value="1"/>
</dbReference>
<reference evidence="13" key="1">
    <citation type="submission" date="2020-05" db="EMBL/GenBank/DDBJ databases">
        <authorList>
            <person name="Chiriac C."/>
            <person name="Salcher M."/>
            <person name="Ghai R."/>
            <person name="Kavagutti S V."/>
        </authorList>
    </citation>
    <scope>NUCLEOTIDE SEQUENCE</scope>
</reference>
<dbReference type="SUPFAM" id="SSF56349">
    <property type="entry name" value="DNA breaking-rejoining enzymes"/>
    <property type="match status" value="1"/>
</dbReference>
<proteinExistence type="inferred from homology"/>
<dbReference type="InterPro" id="IPR011010">
    <property type="entry name" value="DNA_brk_join_enz"/>
</dbReference>